<dbReference type="EMBL" id="JRPQ01000160">
    <property type="protein sequence ID" value="KGI21335.1"/>
    <property type="molecule type" value="Genomic_DNA"/>
</dbReference>
<dbReference type="AlphaFoldDB" id="A0A098YNK0"/>
<reference evidence="1 2" key="1">
    <citation type="submission" date="2014-07" db="EMBL/GenBank/DDBJ databases">
        <authorList>
            <person name="McCorrison J."/>
            <person name="Sanka R."/>
            <person name="Torralba M."/>
            <person name="Gillis M."/>
            <person name="Haft D.H."/>
            <person name="Methe B."/>
            <person name="Sutton G."/>
            <person name="Nelson K.E."/>
        </authorList>
    </citation>
    <scope>NUCLEOTIDE SEQUENCE [LARGE SCALE GENOMIC DNA]</scope>
    <source>
        <strain evidence="1 2">S9-PR14</strain>
    </source>
</reference>
<proteinExistence type="predicted"/>
<organism evidence="1 2">
    <name type="scientific">Hoylesella timonensis S9-PR14</name>
    <dbReference type="NCBI Taxonomy" id="1401062"/>
    <lineage>
        <taxon>Bacteria</taxon>
        <taxon>Pseudomonadati</taxon>
        <taxon>Bacteroidota</taxon>
        <taxon>Bacteroidia</taxon>
        <taxon>Bacteroidales</taxon>
        <taxon>Prevotellaceae</taxon>
        <taxon>Hoylesella</taxon>
    </lineage>
</organism>
<gene>
    <name evidence="1" type="ORF">HMPREF9304_11025</name>
</gene>
<evidence type="ECO:0000313" key="1">
    <source>
        <dbReference type="EMBL" id="KGI21335.1"/>
    </source>
</evidence>
<sequence length="59" mass="6750">MVCELYIIRWNGNSASSPDSYKNVRIMNNAKLVITNREKAFKNIKTVNISILPPPEMLI</sequence>
<protein>
    <submittedName>
        <fullName evidence="1">Uncharacterized protein</fullName>
    </submittedName>
</protein>
<dbReference type="Proteomes" id="UP000029723">
    <property type="component" value="Unassembled WGS sequence"/>
</dbReference>
<comment type="caution">
    <text evidence="1">The sequence shown here is derived from an EMBL/GenBank/DDBJ whole genome shotgun (WGS) entry which is preliminary data.</text>
</comment>
<accession>A0A098YNK0</accession>
<evidence type="ECO:0000313" key="2">
    <source>
        <dbReference type="Proteomes" id="UP000029723"/>
    </source>
</evidence>
<name>A0A098YNK0_9BACT</name>